<evidence type="ECO:0000256" key="1">
    <source>
        <dbReference type="SAM" id="MobiDB-lite"/>
    </source>
</evidence>
<proteinExistence type="predicted"/>
<keyword evidence="3" id="KW-1185">Reference proteome</keyword>
<protein>
    <submittedName>
        <fullName evidence="2">Uncharacterized protein</fullName>
    </submittedName>
</protein>
<dbReference type="Proteomes" id="UP000499080">
    <property type="component" value="Unassembled WGS sequence"/>
</dbReference>
<feature type="non-terminal residue" evidence="2">
    <location>
        <position position="45"/>
    </location>
</feature>
<evidence type="ECO:0000313" key="2">
    <source>
        <dbReference type="EMBL" id="GBN72048.1"/>
    </source>
</evidence>
<feature type="region of interest" description="Disordered" evidence="1">
    <location>
        <begin position="24"/>
        <end position="45"/>
    </location>
</feature>
<gene>
    <name evidence="2" type="ORF">AVEN_31626_1</name>
</gene>
<name>A0A4Y2R8H5_ARAVE</name>
<reference evidence="2 3" key="1">
    <citation type="journal article" date="2019" name="Sci. Rep.">
        <title>Orb-weaving spider Araneus ventricosus genome elucidates the spidroin gene catalogue.</title>
        <authorList>
            <person name="Kono N."/>
            <person name="Nakamura H."/>
            <person name="Ohtoshi R."/>
            <person name="Moran D.A.P."/>
            <person name="Shinohara A."/>
            <person name="Yoshida Y."/>
            <person name="Fujiwara M."/>
            <person name="Mori M."/>
            <person name="Tomita M."/>
            <person name="Arakawa K."/>
        </authorList>
    </citation>
    <scope>NUCLEOTIDE SEQUENCE [LARGE SCALE GENOMIC DNA]</scope>
</reference>
<dbReference type="EMBL" id="BGPR01016159">
    <property type="protein sequence ID" value="GBN72048.1"/>
    <property type="molecule type" value="Genomic_DNA"/>
</dbReference>
<dbReference type="AlphaFoldDB" id="A0A4Y2R8H5"/>
<comment type="caution">
    <text evidence="2">The sequence shown here is derived from an EMBL/GenBank/DDBJ whole genome shotgun (WGS) entry which is preliminary data.</text>
</comment>
<evidence type="ECO:0000313" key="3">
    <source>
        <dbReference type="Proteomes" id="UP000499080"/>
    </source>
</evidence>
<organism evidence="2 3">
    <name type="scientific">Araneus ventricosus</name>
    <name type="common">Orbweaver spider</name>
    <name type="synonym">Epeira ventricosa</name>
    <dbReference type="NCBI Taxonomy" id="182803"/>
    <lineage>
        <taxon>Eukaryota</taxon>
        <taxon>Metazoa</taxon>
        <taxon>Ecdysozoa</taxon>
        <taxon>Arthropoda</taxon>
        <taxon>Chelicerata</taxon>
        <taxon>Arachnida</taxon>
        <taxon>Araneae</taxon>
        <taxon>Araneomorphae</taxon>
        <taxon>Entelegynae</taxon>
        <taxon>Araneoidea</taxon>
        <taxon>Araneidae</taxon>
        <taxon>Araneus</taxon>
    </lineage>
</organism>
<accession>A0A4Y2R8H5</accession>
<sequence>MSVASEWLATSNSKCGFNIRYKRGTTTIPPPHAPTPSVAGVGRQR</sequence>